<evidence type="ECO:0000256" key="1">
    <source>
        <dbReference type="SAM" id="SignalP"/>
    </source>
</evidence>
<dbReference type="Gene3D" id="2.60.40.10">
    <property type="entry name" value="Immunoglobulins"/>
    <property type="match status" value="2"/>
</dbReference>
<dbReference type="AlphaFoldDB" id="A0A6L5XDE2"/>
<name>A0A6L5XDE2_9BACT</name>
<feature type="domain" description="PKD" evidence="2">
    <location>
        <begin position="726"/>
        <end position="793"/>
    </location>
</feature>
<keyword evidence="4" id="KW-1185">Reference proteome</keyword>
<dbReference type="InterPro" id="IPR013783">
    <property type="entry name" value="Ig-like_fold"/>
</dbReference>
<dbReference type="RefSeq" id="WP_154328316.1">
    <property type="nucleotide sequence ID" value="NZ_CP045696.1"/>
</dbReference>
<dbReference type="PROSITE" id="PS50093">
    <property type="entry name" value="PKD"/>
    <property type="match status" value="2"/>
</dbReference>
<dbReference type="SUPFAM" id="SSF49299">
    <property type="entry name" value="PKD domain"/>
    <property type="match status" value="2"/>
</dbReference>
<keyword evidence="1" id="KW-0732">Signal</keyword>
<dbReference type="InterPro" id="IPR022409">
    <property type="entry name" value="PKD/Chitinase_dom"/>
</dbReference>
<gene>
    <name evidence="3" type="ORF">FYJ29_03610</name>
</gene>
<dbReference type="Pfam" id="PF13290">
    <property type="entry name" value="CHB_HEX_C_1"/>
    <property type="match status" value="1"/>
</dbReference>
<feature type="chain" id="PRO_5027108065" evidence="1">
    <location>
        <begin position="23"/>
        <end position="1046"/>
    </location>
</feature>
<protein>
    <submittedName>
        <fullName evidence="3">PKD domain-containing protein</fullName>
    </submittedName>
</protein>
<dbReference type="Pfam" id="PF18911">
    <property type="entry name" value="PKD_4"/>
    <property type="match status" value="1"/>
</dbReference>
<accession>A0A6L5XDE2</accession>
<feature type="signal peptide" evidence="1">
    <location>
        <begin position="1"/>
        <end position="22"/>
    </location>
</feature>
<evidence type="ECO:0000259" key="2">
    <source>
        <dbReference type="PROSITE" id="PS50093"/>
    </source>
</evidence>
<evidence type="ECO:0000313" key="3">
    <source>
        <dbReference type="EMBL" id="MSS16854.1"/>
    </source>
</evidence>
<dbReference type="Pfam" id="PF00801">
    <property type="entry name" value="PKD"/>
    <property type="match status" value="1"/>
</dbReference>
<dbReference type="InterPro" id="IPR059177">
    <property type="entry name" value="GH29D-like_dom"/>
</dbReference>
<feature type="domain" description="PKD" evidence="2">
    <location>
        <begin position="635"/>
        <end position="699"/>
    </location>
</feature>
<sequence length="1046" mass="114549">MRKTLFLLLAFIMAALPLSMNAELKTWTFEWNKSHSDNTSQGFYNFGTNYVEKDVYTTELNTLTWSIASTGTHKYAYTAKSGQTIGTNLEASTHTSLWTESLAGKVRAVRVQTRTNKNENQADLSVTVNGVKYQCNGTDKAAMTATLADYEFKSASEAAAAEGKIEISIDPTSEAKGTLYIKKIEIDYEVAASSVAAPTFNPAAGTYDSAQQVTIAAGQGLSVYYTTDNSNPRLDGGTRKLYSAPVVIDTTTTLKAVAYNGTDYSDIAQAQYVIRKSPELRFYVDSLSLLSGKDGYADLINPHKVEPVTYTSSDWQVCSVDEMGMLYSSYVTEQKTVTITARFAGNETYLPGVATMRVTVVPNPPLATPQVSPAGGTYNDSVEVTITSTDERSVTIWYSTIAKSEEEFESDYTKSTVVEGKEAKFTIDKSCTLYVMTRGYNVNSPVMKYQFTINTALKADFATDRSYITRYAQNFDNTDSLKQWTVGSGWKLADNKFSTIDPTDKLSIAVGYNDGTGSTTLTSPEFTVEPNSEVSFYARFSAVFLVYGSWQFNVVNTATGETTQLLDAFKWAQDNNYTGPKWNRFEYNLKQFEGQKVKFQFNYNYGGEDLALDNFALKVLDEQSAEAIHIFEGDSITFISTSLGDPDSLQWTLDGATPPASTLKTVTATYAHSGSYDVTLTVKRGTESNTITRKAYVVVSQQAPTAIIGLPEEGYESPFVGVFVPVNVPVTFRDLSTGNPTEWKWVFQNTDITSSTEQNPTVTYLDKGRFSVGLTAKNAAGQSNDVLTYAVQAGGAQYVWNISTEENTNLSKIDLGWYGNYAGSNWLGMRRFAEQYKAPLADATIDSVAVYFASNATVSPDSTIVLTVNAVDDKGNPGQILGTTSIKASQIKYSDDDYLATVFKLAQPVKLSKGQKFFVAVGPFPNATDEASYKTDDIAIFCLRRPVGGKCTTWHELEDQDENGRSLGTYSWLPNTDDPVSMAIAPVVTYDALSTAVTTVEQSNPSNSKIVAIYTLSGMQVDSMEPGHIYIVKRADGTASKVKIVK</sequence>
<dbReference type="SMART" id="SM00089">
    <property type="entry name" value="PKD"/>
    <property type="match status" value="2"/>
</dbReference>
<evidence type="ECO:0000313" key="4">
    <source>
        <dbReference type="Proteomes" id="UP000483362"/>
    </source>
</evidence>
<organism evidence="3 4">
    <name type="scientific">Sodaliphilus pleomorphus</name>
    <dbReference type="NCBI Taxonomy" id="2606626"/>
    <lineage>
        <taxon>Bacteria</taxon>
        <taxon>Pseudomonadati</taxon>
        <taxon>Bacteroidota</taxon>
        <taxon>Bacteroidia</taxon>
        <taxon>Bacteroidales</taxon>
        <taxon>Muribaculaceae</taxon>
        <taxon>Sodaliphilus</taxon>
    </lineage>
</organism>
<comment type="caution">
    <text evidence="3">The sequence shown here is derived from an EMBL/GenBank/DDBJ whole genome shotgun (WGS) entry which is preliminary data.</text>
</comment>
<proteinExistence type="predicted"/>
<dbReference type="CDD" id="cd00146">
    <property type="entry name" value="PKD"/>
    <property type="match status" value="2"/>
</dbReference>
<dbReference type="Proteomes" id="UP000483362">
    <property type="component" value="Unassembled WGS sequence"/>
</dbReference>
<reference evidence="3 4" key="1">
    <citation type="submission" date="2019-08" db="EMBL/GenBank/DDBJ databases">
        <title>In-depth cultivation of the pig gut microbiome towards novel bacterial diversity and tailored functional studies.</title>
        <authorList>
            <person name="Wylensek D."/>
            <person name="Hitch T.C.A."/>
            <person name="Clavel T."/>
        </authorList>
    </citation>
    <scope>NUCLEOTIDE SEQUENCE [LARGE SCALE GENOMIC DNA]</scope>
    <source>
        <strain evidence="3 4">Oil-RF-744-WCA-WT-10</strain>
    </source>
</reference>
<dbReference type="EMBL" id="VULT01000004">
    <property type="protein sequence ID" value="MSS16854.1"/>
    <property type="molecule type" value="Genomic_DNA"/>
</dbReference>
<dbReference type="InterPro" id="IPR035986">
    <property type="entry name" value="PKD_dom_sf"/>
</dbReference>
<dbReference type="InterPro" id="IPR000601">
    <property type="entry name" value="PKD_dom"/>
</dbReference>